<sequence>MSCLAVSFRTYIDKVTIERSNPIKSLLSSPQKRGSPDRWAEKYTTPKSPSSLSSSPLSLGYRISGSQNSNSQSQRPGLARTETFDVALTASSDAELARGGSGDADTAQQLN</sequence>
<name>A0A1B9IJE0_9TREE</name>
<feature type="compositionally biased region" description="Low complexity" evidence="1">
    <location>
        <begin position="48"/>
        <end position="74"/>
    </location>
</feature>
<reference evidence="3" key="2">
    <citation type="submission" date="2013-12" db="EMBL/GenBank/DDBJ databases">
        <title>Evolution of pathogenesis and genome organization in the Tremellales.</title>
        <authorList>
            <person name="Cuomo C."/>
            <person name="Litvintseva A."/>
            <person name="Heitman J."/>
            <person name="Chen Y."/>
            <person name="Sun S."/>
            <person name="Springer D."/>
            <person name="Dromer F."/>
            <person name="Young S."/>
            <person name="Zeng Q."/>
            <person name="Chapman S."/>
            <person name="Gujja S."/>
            <person name="Saif S."/>
            <person name="Birren B."/>
        </authorList>
    </citation>
    <scope>NUCLEOTIDE SEQUENCE [LARGE SCALE GENOMIC DNA]</scope>
    <source>
        <strain evidence="3">CBS 10435</strain>
    </source>
</reference>
<dbReference type="Proteomes" id="UP000092583">
    <property type="component" value="Unassembled WGS sequence"/>
</dbReference>
<protein>
    <submittedName>
        <fullName evidence="2">Uncharacterized protein</fullName>
    </submittedName>
</protein>
<accession>A0A1B9IJE0</accession>
<evidence type="ECO:0000256" key="1">
    <source>
        <dbReference type="SAM" id="MobiDB-lite"/>
    </source>
</evidence>
<gene>
    <name evidence="2" type="ORF">L486_06416</name>
</gene>
<proteinExistence type="predicted"/>
<feature type="region of interest" description="Disordered" evidence="1">
    <location>
        <begin position="22"/>
        <end position="83"/>
    </location>
</feature>
<dbReference type="OrthoDB" id="1112565at2759"/>
<feature type="compositionally biased region" description="Polar residues" evidence="1">
    <location>
        <begin position="22"/>
        <end position="32"/>
    </location>
</feature>
<feature type="region of interest" description="Disordered" evidence="1">
    <location>
        <begin position="92"/>
        <end position="111"/>
    </location>
</feature>
<evidence type="ECO:0000313" key="3">
    <source>
        <dbReference type="Proteomes" id="UP000092583"/>
    </source>
</evidence>
<keyword evidence="3" id="KW-1185">Reference proteome</keyword>
<reference evidence="2 3" key="1">
    <citation type="submission" date="2013-07" db="EMBL/GenBank/DDBJ databases">
        <title>The Genome Sequence of Kwoniella mangroviensis CBS10435.</title>
        <authorList>
            <consortium name="The Broad Institute Genome Sequencing Platform"/>
            <person name="Cuomo C."/>
            <person name="Litvintseva A."/>
            <person name="Chen Y."/>
            <person name="Heitman J."/>
            <person name="Sun S."/>
            <person name="Springer D."/>
            <person name="Dromer F."/>
            <person name="Young S.K."/>
            <person name="Zeng Q."/>
            <person name="Gargeya S."/>
            <person name="Fitzgerald M."/>
            <person name="Abouelleil A."/>
            <person name="Alvarado L."/>
            <person name="Berlin A.M."/>
            <person name="Chapman S.B."/>
            <person name="Dewar J."/>
            <person name="Goldberg J."/>
            <person name="Griggs A."/>
            <person name="Gujja S."/>
            <person name="Hansen M."/>
            <person name="Howarth C."/>
            <person name="Imamovic A."/>
            <person name="Larimer J."/>
            <person name="McCowan C."/>
            <person name="Murphy C."/>
            <person name="Pearson M."/>
            <person name="Priest M."/>
            <person name="Roberts A."/>
            <person name="Saif S."/>
            <person name="Shea T."/>
            <person name="Sykes S."/>
            <person name="Wortman J."/>
            <person name="Nusbaum C."/>
            <person name="Birren B."/>
        </authorList>
    </citation>
    <scope>NUCLEOTIDE SEQUENCE [LARGE SCALE GENOMIC DNA]</scope>
    <source>
        <strain evidence="2 3">CBS 10435</strain>
    </source>
</reference>
<dbReference type="STRING" id="1331196.A0A1B9IJE0"/>
<organism evidence="2 3">
    <name type="scientific">Kwoniella mangroviensis CBS 10435</name>
    <dbReference type="NCBI Taxonomy" id="1331196"/>
    <lineage>
        <taxon>Eukaryota</taxon>
        <taxon>Fungi</taxon>
        <taxon>Dikarya</taxon>
        <taxon>Basidiomycota</taxon>
        <taxon>Agaricomycotina</taxon>
        <taxon>Tremellomycetes</taxon>
        <taxon>Tremellales</taxon>
        <taxon>Cryptococcaceae</taxon>
        <taxon>Kwoniella</taxon>
    </lineage>
</organism>
<dbReference type="EMBL" id="KI669465">
    <property type="protein sequence ID" value="OCF55665.1"/>
    <property type="molecule type" value="Genomic_DNA"/>
</dbReference>
<dbReference type="AlphaFoldDB" id="A0A1B9IJE0"/>
<evidence type="ECO:0000313" key="2">
    <source>
        <dbReference type="EMBL" id="OCF55665.1"/>
    </source>
</evidence>